<name>A0A835D4N4_TETSI</name>
<accession>A0A835D4N4</accession>
<dbReference type="PANTHER" id="PTHR31694">
    <property type="entry name" value="DESICCATION-LIKE PROTEIN"/>
    <property type="match status" value="1"/>
</dbReference>
<keyword evidence="1" id="KW-0732">Signal</keyword>
<dbReference type="InterPro" id="IPR052965">
    <property type="entry name" value="Pigment-catalase-like"/>
</dbReference>
<dbReference type="OMA" id="DMAHIQF"/>
<sequence>MATLSFFFFLLLSAELFSLSVSKATKPTCSPPLQPSSAIPIHPKDTDQIQFALNLEHLETELFLYGALGRGLDSVDPQLAQGGPPPIGAQKANLDDRTRRIIEEFGYQEVGHLRAIKSTVGGFPRPPLDLRSEHFAKLFDKAFGFKLDPPFDPYVSTVNFLLASYAVPYVGLVAYVGTAPNLNGYVSKGLIASLLAVESGQDAVIRTLLYQKADEYLKPYNYTVAEFTNRISDLRNRLGNCGIKDEGVIVPQKLGAEKKTTSNILSADANSRAYARIPAEILRIVYGTGSEYKPGGFLPNGGDGKVARDFLKLK</sequence>
<feature type="chain" id="PRO_5032816271" description="Desiccation-related protein PCC13-62" evidence="1">
    <location>
        <begin position="25"/>
        <end position="314"/>
    </location>
</feature>
<dbReference type="PANTHER" id="PTHR31694:SF26">
    <property type="entry name" value="OS05G0151100 PROTEIN"/>
    <property type="match status" value="1"/>
</dbReference>
<dbReference type="AlphaFoldDB" id="A0A835D4N4"/>
<protein>
    <recommendedName>
        <fullName evidence="4">Desiccation-related protein PCC13-62</fullName>
    </recommendedName>
</protein>
<reference evidence="2 3" key="1">
    <citation type="submission" date="2020-04" db="EMBL/GenBank/DDBJ databases">
        <title>Plant Genome Project.</title>
        <authorList>
            <person name="Zhang R.-G."/>
        </authorList>
    </citation>
    <scope>NUCLEOTIDE SEQUENCE [LARGE SCALE GENOMIC DNA]</scope>
    <source>
        <strain evidence="2">YNK0</strain>
        <tissue evidence="2">Leaf</tissue>
    </source>
</reference>
<dbReference type="Pfam" id="PF13668">
    <property type="entry name" value="Ferritin_2"/>
    <property type="match status" value="1"/>
</dbReference>
<dbReference type="Proteomes" id="UP000655225">
    <property type="component" value="Unassembled WGS sequence"/>
</dbReference>
<proteinExistence type="predicted"/>
<dbReference type="EMBL" id="JABCRI010000020">
    <property type="protein sequence ID" value="KAF8387827.1"/>
    <property type="molecule type" value="Genomic_DNA"/>
</dbReference>
<gene>
    <name evidence="2" type="ORF">HHK36_026488</name>
</gene>
<evidence type="ECO:0000313" key="3">
    <source>
        <dbReference type="Proteomes" id="UP000655225"/>
    </source>
</evidence>
<organism evidence="2 3">
    <name type="scientific">Tetracentron sinense</name>
    <name type="common">Spur-leaf</name>
    <dbReference type="NCBI Taxonomy" id="13715"/>
    <lineage>
        <taxon>Eukaryota</taxon>
        <taxon>Viridiplantae</taxon>
        <taxon>Streptophyta</taxon>
        <taxon>Embryophyta</taxon>
        <taxon>Tracheophyta</taxon>
        <taxon>Spermatophyta</taxon>
        <taxon>Magnoliopsida</taxon>
        <taxon>Trochodendrales</taxon>
        <taxon>Trochodendraceae</taxon>
        <taxon>Tetracentron</taxon>
    </lineage>
</organism>
<keyword evidence="3" id="KW-1185">Reference proteome</keyword>
<comment type="caution">
    <text evidence="2">The sequence shown here is derived from an EMBL/GenBank/DDBJ whole genome shotgun (WGS) entry which is preliminary data.</text>
</comment>
<evidence type="ECO:0000256" key="1">
    <source>
        <dbReference type="SAM" id="SignalP"/>
    </source>
</evidence>
<evidence type="ECO:0008006" key="4">
    <source>
        <dbReference type="Google" id="ProtNLM"/>
    </source>
</evidence>
<dbReference type="OrthoDB" id="1001765at2759"/>
<evidence type="ECO:0000313" key="2">
    <source>
        <dbReference type="EMBL" id="KAF8387827.1"/>
    </source>
</evidence>
<feature type="signal peptide" evidence="1">
    <location>
        <begin position="1"/>
        <end position="24"/>
    </location>
</feature>